<dbReference type="InterPro" id="IPR001242">
    <property type="entry name" value="Condensation_dom"/>
</dbReference>
<evidence type="ECO:0000259" key="1">
    <source>
        <dbReference type="Pfam" id="PF00668"/>
    </source>
</evidence>
<organism evidence="2 3">
    <name type="scientific">Streptomyces ficellus</name>
    <dbReference type="NCBI Taxonomy" id="1977088"/>
    <lineage>
        <taxon>Bacteria</taxon>
        <taxon>Bacillati</taxon>
        <taxon>Actinomycetota</taxon>
        <taxon>Actinomycetes</taxon>
        <taxon>Kitasatosporales</taxon>
        <taxon>Streptomycetaceae</taxon>
        <taxon>Streptomyces</taxon>
    </lineage>
</organism>
<dbReference type="EMBL" id="JAUEPL010000002">
    <property type="protein sequence ID" value="MDN3292795.1"/>
    <property type="molecule type" value="Genomic_DNA"/>
</dbReference>
<accession>A0ABT7YZZ7</accession>
<comment type="caution">
    <text evidence="2">The sequence shown here is derived from an EMBL/GenBank/DDBJ whole genome shotgun (WGS) entry which is preliminary data.</text>
</comment>
<dbReference type="Gene3D" id="3.30.559.10">
    <property type="entry name" value="Chloramphenicol acetyltransferase-like domain"/>
    <property type="match status" value="1"/>
</dbReference>
<reference evidence="2" key="1">
    <citation type="submission" date="2023-06" db="EMBL/GenBank/DDBJ databases">
        <title>WGS-Sequencing of Streptomyces ficellus isolate 21 collected from sand in Gara Djebilet Iron Mine in Algeria.</title>
        <authorList>
            <person name="Zegers G.P."/>
            <person name="Gomez A."/>
            <person name="Gueddou A."/>
            <person name="Zahara A.F."/>
            <person name="Worth M."/>
            <person name="Sevigny J.L."/>
            <person name="Tisa L."/>
        </authorList>
    </citation>
    <scope>NUCLEOTIDE SEQUENCE</scope>
    <source>
        <strain evidence="2">AS11</strain>
    </source>
</reference>
<evidence type="ECO:0000313" key="3">
    <source>
        <dbReference type="Proteomes" id="UP001174050"/>
    </source>
</evidence>
<dbReference type="InterPro" id="IPR023213">
    <property type="entry name" value="CAT-like_dom_sf"/>
</dbReference>
<protein>
    <submittedName>
        <fullName evidence="2">Condensation domain-containing protein</fullName>
    </submittedName>
</protein>
<name>A0ABT7YZZ7_9ACTN</name>
<dbReference type="PANTHER" id="PTHR45527">
    <property type="entry name" value="NONRIBOSOMAL PEPTIDE SYNTHETASE"/>
    <property type="match status" value="1"/>
</dbReference>
<evidence type="ECO:0000313" key="2">
    <source>
        <dbReference type="EMBL" id="MDN3292795.1"/>
    </source>
</evidence>
<dbReference type="SUPFAM" id="SSF52777">
    <property type="entry name" value="CoA-dependent acyltransferases"/>
    <property type="match status" value="2"/>
</dbReference>
<sequence length="461" mass="51800">MRSDSTPRAGDFDGRFPLSYNQEFLYGFDRGDDEGPFGPRFHIVHGWRLRGKVHVDTLQQALDDVVARHEALRTVVVRGDAEWYQRVRPPTRVRLDVREAAGTDADAQDLAAERLLTEVESGTIDAHELPLMKATLLRFDEESAVLVLIVHHTAADGWSVRRIIRDLAVRYAARRGCDVPEPPSALPYRDFVTWQRAYSESAEAQRARDFWRRKLAGARIISVPTDRPKSAGLRESTAVYRFTIERPLVSRAVDLAKALRSTPFMVLLGAFALMVQRTTGSTDVVVPTFSPGRDQERFQHTVGPFLNLLPLRAELAGCRDFREVVARVRATCLEAYSYDIPTVQILAEAPELMLPVMEDARAACVFQVFPFPFVLDGEKIGDLEYTEIRRRLDSQPVGSDVPNGALWTLNLDPAGDVVAGIQYNSNLYDESSVARMVDRFRQVLSEVVTAPDAPLDPRREP</sequence>
<dbReference type="RefSeq" id="WP_290109599.1">
    <property type="nucleotide sequence ID" value="NZ_JAUEPL010000002.1"/>
</dbReference>
<dbReference type="PANTHER" id="PTHR45527:SF1">
    <property type="entry name" value="FATTY ACID SYNTHASE"/>
    <property type="match status" value="1"/>
</dbReference>
<proteinExistence type="predicted"/>
<keyword evidence="3" id="KW-1185">Reference proteome</keyword>
<dbReference type="Gene3D" id="3.30.559.30">
    <property type="entry name" value="Nonribosomal peptide synthetase, condensation domain"/>
    <property type="match status" value="1"/>
</dbReference>
<dbReference type="Proteomes" id="UP001174050">
    <property type="component" value="Unassembled WGS sequence"/>
</dbReference>
<dbReference type="Pfam" id="PF00668">
    <property type="entry name" value="Condensation"/>
    <property type="match status" value="1"/>
</dbReference>
<feature type="domain" description="Condensation" evidence="1">
    <location>
        <begin position="47"/>
        <end position="456"/>
    </location>
</feature>
<gene>
    <name evidence="2" type="ORF">QWM81_01795</name>
</gene>